<gene>
    <name evidence="5" type="ORF">EYH45_01505</name>
</gene>
<dbReference type="GO" id="GO:0016491">
    <property type="term" value="F:oxidoreductase activity"/>
    <property type="evidence" value="ECO:0007669"/>
    <property type="project" value="UniProtKB-KW"/>
</dbReference>
<evidence type="ECO:0000313" key="5">
    <source>
        <dbReference type="EMBL" id="HIQ29221.1"/>
    </source>
</evidence>
<evidence type="ECO:0000256" key="1">
    <source>
        <dbReference type="ARBA" id="ARBA00023002"/>
    </source>
</evidence>
<sequence>MKMMKDMDVSVVGTGRMGSALVKRLSSVGYRVYAWNRSVERLRGLPAEALKSLKDVKGDAVAILVSDDPAVEFLMENGLLDADLTGKTILLMGTYTPWCVAGVYRRLRERGSYVLCSPILSNPTTLEAGKAYCIVGGDAEGYERVKELYSSVGSSTYLGDSVEEAAAAKLAFNGLLLSFAALLGEATGLARSYGVGPDKFTAILENTMFKELGKRLITKMTTVKEATFTLELAKKDLTYAVQAAEQTNTPTQILSASKTLYELLTRIGMGGEDYSKAGAYESRLIDRYD</sequence>
<dbReference type="Pfam" id="PF03446">
    <property type="entry name" value="NAD_binding_2"/>
    <property type="match status" value="1"/>
</dbReference>
<evidence type="ECO:0000313" key="6">
    <source>
        <dbReference type="Proteomes" id="UP000608579"/>
    </source>
</evidence>
<dbReference type="InterPro" id="IPR036291">
    <property type="entry name" value="NAD(P)-bd_dom_sf"/>
</dbReference>
<organism evidence="5 6">
    <name type="scientific">Caldiarchaeum subterraneum</name>
    <dbReference type="NCBI Taxonomy" id="311458"/>
    <lineage>
        <taxon>Archaea</taxon>
        <taxon>Nitrososphaerota</taxon>
        <taxon>Candidatus Caldarchaeales</taxon>
        <taxon>Candidatus Caldarchaeaceae</taxon>
        <taxon>Candidatus Caldarchaeum</taxon>
    </lineage>
</organism>
<protein>
    <submittedName>
        <fullName evidence="5">NAD(P)-dependent oxidoreductase</fullName>
    </submittedName>
</protein>
<dbReference type="Proteomes" id="UP000608579">
    <property type="component" value="Unassembled WGS sequence"/>
</dbReference>
<dbReference type="Gene3D" id="3.40.50.720">
    <property type="entry name" value="NAD(P)-binding Rossmann-like Domain"/>
    <property type="match status" value="1"/>
</dbReference>
<feature type="domain" description="6-phosphogluconate dehydrogenase NADP-binding" evidence="3">
    <location>
        <begin position="9"/>
        <end position="157"/>
    </location>
</feature>
<dbReference type="SUPFAM" id="SSF48179">
    <property type="entry name" value="6-phosphogluconate dehydrogenase C-terminal domain-like"/>
    <property type="match status" value="1"/>
</dbReference>
<dbReference type="InterPro" id="IPR006115">
    <property type="entry name" value="6PGDH_NADP-bd"/>
</dbReference>
<dbReference type="EMBL" id="DQVM01000029">
    <property type="protein sequence ID" value="HIQ29221.1"/>
    <property type="molecule type" value="Genomic_DNA"/>
</dbReference>
<dbReference type="Gene3D" id="1.10.1040.10">
    <property type="entry name" value="N-(1-d-carboxylethyl)-l-norvaline Dehydrogenase, domain 2"/>
    <property type="match status" value="1"/>
</dbReference>
<name>A0A832ZXM9_CALS0</name>
<dbReference type="InterPro" id="IPR029154">
    <property type="entry name" value="HIBADH-like_NADP-bd"/>
</dbReference>
<keyword evidence="2" id="KW-0520">NAD</keyword>
<dbReference type="PANTHER" id="PTHR43580">
    <property type="entry name" value="OXIDOREDUCTASE GLYR1-RELATED"/>
    <property type="match status" value="1"/>
</dbReference>
<evidence type="ECO:0000259" key="3">
    <source>
        <dbReference type="Pfam" id="PF03446"/>
    </source>
</evidence>
<evidence type="ECO:0000259" key="4">
    <source>
        <dbReference type="Pfam" id="PF14833"/>
    </source>
</evidence>
<dbReference type="GO" id="GO:0051287">
    <property type="term" value="F:NAD binding"/>
    <property type="evidence" value="ECO:0007669"/>
    <property type="project" value="InterPro"/>
</dbReference>
<dbReference type="PIRSF" id="PIRSF000103">
    <property type="entry name" value="HIBADH"/>
    <property type="match status" value="1"/>
</dbReference>
<dbReference type="InterPro" id="IPR013328">
    <property type="entry name" value="6PGD_dom2"/>
</dbReference>
<dbReference type="GO" id="GO:0050661">
    <property type="term" value="F:NADP binding"/>
    <property type="evidence" value="ECO:0007669"/>
    <property type="project" value="InterPro"/>
</dbReference>
<dbReference type="InterPro" id="IPR008927">
    <property type="entry name" value="6-PGluconate_DH-like_C_sf"/>
</dbReference>
<dbReference type="AlphaFoldDB" id="A0A832ZXM9"/>
<feature type="domain" description="3-hydroxyisobutyrate dehydrogenase-like NAD-binding" evidence="4">
    <location>
        <begin position="165"/>
        <end position="276"/>
    </location>
</feature>
<keyword evidence="1" id="KW-0560">Oxidoreductase</keyword>
<dbReference type="SUPFAM" id="SSF51735">
    <property type="entry name" value="NAD(P)-binding Rossmann-fold domains"/>
    <property type="match status" value="1"/>
</dbReference>
<reference evidence="5" key="1">
    <citation type="journal article" date="2020" name="ISME J.">
        <title>Gammaproteobacteria mediating utilization of methyl-, sulfur- and petroleum organic compounds in deep ocean hydrothermal plumes.</title>
        <authorList>
            <person name="Zhou Z."/>
            <person name="Liu Y."/>
            <person name="Pan J."/>
            <person name="Cron B.R."/>
            <person name="Toner B.M."/>
            <person name="Anantharaman K."/>
            <person name="Breier J.A."/>
            <person name="Dick G.J."/>
            <person name="Li M."/>
        </authorList>
    </citation>
    <scope>NUCLEOTIDE SEQUENCE</scope>
    <source>
        <strain evidence="5">SZUA-1515</strain>
    </source>
</reference>
<accession>A0A832ZXM9</accession>
<dbReference type="Pfam" id="PF14833">
    <property type="entry name" value="NAD_binding_11"/>
    <property type="match status" value="1"/>
</dbReference>
<proteinExistence type="predicted"/>
<comment type="caution">
    <text evidence="5">The sequence shown here is derived from an EMBL/GenBank/DDBJ whole genome shotgun (WGS) entry which is preliminary data.</text>
</comment>
<dbReference type="InterPro" id="IPR015815">
    <property type="entry name" value="HIBADH-related"/>
</dbReference>
<dbReference type="InterPro" id="IPR051265">
    <property type="entry name" value="HIBADH-related_NP60_sf"/>
</dbReference>
<evidence type="ECO:0000256" key="2">
    <source>
        <dbReference type="ARBA" id="ARBA00023027"/>
    </source>
</evidence>
<dbReference type="PANTHER" id="PTHR43580:SF2">
    <property type="entry name" value="CYTOKINE-LIKE NUCLEAR FACTOR N-PAC"/>
    <property type="match status" value="1"/>
</dbReference>